<dbReference type="SMART" id="SM00338">
    <property type="entry name" value="BRLZ"/>
    <property type="match status" value="1"/>
</dbReference>
<dbReference type="GO" id="GO:0003677">
    <property type="term" value="F:DNA binding"/>
    <property type="evidence" value="ECO:0007669"/>
    <property type="project" value="UniProtKB-KW"/>
</dbReference>
<evidence type="ECO:0000256" key="3">
    <source>
        <dbReference type="ARBA" id="ARBA00023125"/>
    </source>
</evidence>
<gene>
    <name evidence="8" type="ORF">AAHA92_27073</name>
</gene>
<evidence type="ECO:0000256" key="4">
    <source>
        <dbReference type="ARBA" id="ARBA00023163"/>
    </source>
</evidence>
<keyword evidence="5" id="KW-0539">Nucleus</keyword>
<dbReference type="InterPro" id="IPR045314">
    <property type="entry name" value="bZIP_plant_GBF1"/>
</dbReference>
<dbReference type="PROSITE" id="PS50217">
    <property type="entry name" value="BZIP"/>
    <property type="match status" value="1"/>
</dbReference>
<dbReference type="Proteomes" id="UP001567538">
    <property type="component" value="Unassembled WGS sequence"/>
</dbReference>
<evidence type="ECO:0000313" key="9">
    <source>
        <dbReference type="Proteomes" id="UP001567538"/>
    </source>
</evidence>
<evidence type="ECO:0000256" key="1">
    <source>
        <dbReference type="ARBA" id="ARBA00004123"/>
    </source>
</evidence>
<dbReference type="CDD" id="cd14702">
    <property type="entry name" value="bZIP_plant_GBF1"/>
    <property type="match status" value="1"/>
</dbReference>
<feature type="compositionally biased region" description="Basic and acidic residues" evidence="6">
    <location>
        <begin position="7"/>
        <end position="30"/>
    </location>
</feature>
<keyword evidence="4" id="KW-0804">Transcription</keyword>
<proteinExistence type="predicted"/>
<accession>A0ABD1G5F5</accession>
<name>A0ABD1G5F5_SALDI</name>
<comment type="subcellular location">
    <subcellularLocation>
        <location evidence="1">Nucleus</location>
    </subcellularLocation>
</comment>
<dbReference type="GO" id="GO:0005634">
    <property type="term" value="C:nucleus"/>
    <property type="evidence" value="ECO:0007669"/>
    <property type="project" value="UniProtKB-SubCell"/>
</dbReference>
<dbReference type="PANTHER" id="PTHR45764">
    <property type="entry name" value="BZIP TRANSCRIPTION FACTOR 44"/>
    <property type="match status" value="1"/>
</dbReference>
<sequence length="115" mass="12922">MAPRGSGSDESKSNQRLSNREAAKRCRTKKQERVRELIREDARLKEENESLGQRIEAETQEHVDLESDNKVQRARLGELTGRLKWLNSALQVTGLAIDIDQEILVASPEPGSVCP</sequence>
<dbReference type="Pfam" id="PF00170">
    <property type="entry name" value="bZIP_1"/>
    <property type="match status" value="1"/>
</dbReference>
<evidence type="ECO:0000256" key="5">
    <source>
        <dbReference type="ARBA" id="ARBA00023242"/>
    </source>
</evidence>
<dbReference type="Gene3D" id="1.20.5.170">
    <property type="match status" value="1"/>
</dbReference>
<feature type="region of interest" description="Disordered" evidence="6">
    <location>
        <begin position="1"/>
        <end position="30"/>
    </location>
</feature>
<evidence type="ECO:0000256" key="2">
    <source>
        <dbReference type="ARBA" id="ARBA00023015"/>
    </source>
</evidence>
<dbReference type="PANTHER" id="PTHR45764:SF34">
    <property type="entry name" value="BZIP TRANSCRIPTION FACTOR 53"/>
    <property type="match status" value="1"/>
</dbReference>
<organism evidence="8 9">
    <name type="scientific">Salvia divinorum</name>
    <name type="common">Maria pastora</name>
    <name type="synonym">Diviner's sage</name>
    <dbReference type="NCBI Taxonomy" id="28513"/>
    <lineage>
        <taxon>Eukaryota</taxon>
        <taxon>Viridiplantae</taxon>
        <taxon>Streptophyta</taxon>
        <taxon>Embryophyta</taxon>
        <taxon>Tracheophyta</taxon>
        <taxon>Spermatophyta</taxon>
        <taxon>Magnoliopsida</taxon>
        <taxon>eudicotyledons</taxon>
        <taxon>Gunneridae</taxon>
        <taxon>Pentapetalae</taxon>
        <taxon>asterids</taxon>
        <taxon>lamiids</taxon>
        <taxon>Lamiales</taxon>
        <taxon>Lamiaceae</taxon>
        <taxon>Nepetoideae</taxon>
        <taxon>Mentheae</taxon>
        <taxon>Salviinae</taxon>
        <taxon>Salvia</taxon>
        <taxon>Salvia subgen. Calosphace</taxon>
    </lineage>
</organism>
<evidence type="ECO:0000313" key="8">
    <source>
        <dbReference type="EMBL" id="KAL1538313.1"/>
    </source>
</evidence>
<dbReference type="InterPro" id="IPR004827">
    <property type="entry name" value="bZIP"/>
</dbReference>
<dbReference type="AlphaFoldDB" id="A0ABD1G5F5"/>
<evidence type="ECO:0000259" key="7">
    <source>
        <dbReference type="PROSITE" id="PS50217"/>
    </source>
</evidence>
<keyword evidence="2" id="KW-0805">Transcription regulation</keyword>
<feature type="domain" description="BZIP" evidence="7">
    <location>
        <begin position="9"/>
        <end position="67"/>
    </location>
</feature>
<keyword evidence="3" id="KW-0238">DNA-binding</keyword>
<protein>
    <submittedName>
        <fullName evidence="8">BZIP transcription factor 53-like</fullName>
    </submittedName>
</protein>
<dbReference type="SUPFAM" id="SSF57959">
    <property type="entry name" value="Leucine zipper domain"/>
    <property type="match status" value="1"/>
</dbReference>
<dbReference type="GO" id="GO:0046982">
    <property type="term" value="F:protein heterodimerization activity"/>
    <property type="evidence" value="ECO:0007669"/>
    <property type="project" value="UniProtKB-ARBA"/>
</dbReference>
<dbReference type="EMBL" id="JBEAFC010000010">
    <property type="protein sequence ID" value="KAL1538313.1"/>
    <property type="molecule type" value="Genomic_DNA"/>
</dbReference>
<keyword evidence="9" id="KW-1185">Reference proteome</keyword>
<reference evidence="8 9" key="1">
    <citation type="submission" date="2024-06" db="EMBL/GenBank/DDBJ databases">
        <title>A chromosome level genome sequence of Diviner's sage (Salvia divinorum).</title>
        <authorList>
            <person name="Ford S.A."/>
            <person name="Ro D.-K."/>
            <person name="Ness R.W."/>
            <person name="Phillips M.A."/>
        </authorList>
    </citation>
    <scope>NUCLEOTIDE SEQUENCE [LARGE SCALE GENOMIC DNA]</scope>
    <source>
        <strain evidence="8">SAF-2024a</strain>
        <tissue evidence="8">Leaf</tissue>
    </source>
</reference>
<evidence type="ECO:0000256" key="6">
    <source>
        <dbReference type="SAM" id="MobiDB-lite"/>
    </source>
</evidence>
<dbReference type="InterPro" id="IPR046347">
    <property type="entry name" value="bZIP_sf"/>
</dbReference>
<comment type="caution">
    <text evidence="8">The sequence shown here is derived from an EMBL/GenBank/DDBJ whole genome shotgun (WGS) entry which is preliminary data.</text>
</comment>
<dbReference type="PROSITE" id="PS00036">
    <property type="entry name" value="BZIP_BASIC"/>
    <property type="match status" value="1"/>
</dbReference>